<evidence type="ECO:0000256" key="1">
    <source>
        <dbReference type="SAM" id="SignalP"/>
    </source>
</evidence>
<dbReference type="RefSeq" id="WP_379882432.1">
    <property type="nucleotide sequence ID" value="NZ_JBHPON010000002.1"/>
</dbReference>
<proteinExistence type="predicted"/>
<comment type="caution">
    <text evidence="2">The sequence shown here is derived from an EMBL/GenBank/DDBJ whole genome shotgun (WGS) entry which is preliminary data.</text>
</comment>
<gene>
    <name evidence="2" type="ORF">ACFMB1_12355</name>
</gene>
<name>A0ABW1KWI8_9PROT</name>
<dbReference type="EMBL" id="JBHPON010000002">
    <property type="protein sequence ID" value="MFC6036339.1"/>
    <property type="molecule type" value="Genomic_DNA"/>
</dbReference>
<dbReference type="Proteomes" id="UP001596116">
    <property type="component" value="Unassembled WGS sequence"/>
</dbReference>
<evidence type="ECO:0000313" key="2">
    <source>
        <dbReference type="EMBL" id="MFC6036339.1"/>
    </source>
</evidence>
<feature type="chain" id="PRO_5045260307" evidence="1">
    <location>
        <begin position="23"/>
        <end position="226"/>
    </location>
</feature>
<protein>
    <submittedName>
        <fullName evidence="2">DUF2490 domain-containing protein</fullName>
    </submittedName>
</protein>
<sequence length="226" mass="25013">MTTRLQLSLAAALMLAPINLAAADDFQLWTAVSAKGPVNEDGRFLVWFDGHARFRDDAGDLGVSILRPGLGWRLNRDLSLWAGYARVISRQENRADVEEHRLWQQATYNVGEALGGSVTGRSRLEQRFIDGGGDTGWRVRQSFRYSRPLTGTPLSAVVSNETFIALNDTDWGAASGYDQSRNFVGVNYKATDHLALESGYMLNHIRRENAADAFNHVVSVSLNLSL</sequence>
<organism evidence="2 3">
    <name type="scientific">Hyphococcus aureus</name>
    <dbReference type="NCBI Taxonomy" id="2666033"/>
    <lineage>
        <taxon>Bacteria</taxon>
        <taxon>Pseudomonadati</taxon>
        <taxon>Pseudomonadota</taxon>
        <taxon>Alphaproteobacteria</taxon>
        <taxon>Parvularculales</taxon>
        <taxon>Parvularculaceae</taxon>
        <taxon>Hyphococcus</taxon>
    </lineage>
</organism>
<accession>A0ABW1KWI8</accession>
<keyword evidence="1" id="KW-0732">Signal</keyword>
<evidence type="ECO:0000313" key="3">
    <source>
        <dbReference type="Proteomes" id="UP001596116"/>
    </source>
</evidence>
<keyword evidence="3" id="KW-1185">Reference proteome</keyword>
<dbReference type="Pfam" id="PF10677">
    <property type="entry name" value="DUF2490"/>
    <property type="match status" value="1"/>
</dbReference>
<dbReference type="InterPro" id="IPR019619">
    <property type="entry name" value="DUF2490"/>
</dbReference>
<feature type="signal peptide" evidence="1">
    <location>
        <begin position="1"/>
        <end position="22"/>
    </location>
</feature>
<reference evidence="2 3" key="1">
    <citation type="submission" date="2024-09" db="EMBL/GenBank/DDBJ databases">
        <authorList>
            <person name="Zhang Z.-H."/>
        </authorList>
    </citation>
    <scope>NUCLEOTIDE SEQUENCE [LARGE SCALE GENOMIC DNA]</scope>
    <source>
        <strain evidence="2 3">HHTR114</strain>
    </source>
</reference>